<dbReference type="Proteomes" id="UP000694680">
    <property type="component" value="Chromosome 1"/>
</dbReference>
<dbReference type="GO" id="GO:0046983">
    <property type="term" value="F:protein dimerization activity"/>
    <property type="evidence" value="ECO:0007669"/>
    <property type="project" value="InterPro"/>
</dbReference>
<dbReference type="InterPro" id="IPR036390">
    <property type="entry name" value="WH_DNA-bd_sf"/>
</dbReference>
<protein>
    <submittedName>
        <fullName evidence="8">Transcription factor E2F5-like</fullName>
    </submittedName>
</protein>
<evidence type="ECO:0000256" key="3">
    <source>
        <dbReference type="ARBA" id="ARBA00023125"/>
    </source>
</evidence>
<reference evidence="8" key="1">
    <citation type="submission" date="2020-06" db="EMBL/GenBank/DDBJ databases">
        <authorList>
            <consortium name="Wellcome Sanger Institute Data Sharing"/>
        </authorList>
    </citation>
    <scope>NUCLEOTIDE SEQUENCE [LARGE SCALE GENOMIC DNA]</scope>
</reference>
<dbReference type="InterPro" id="IPR037241">
    <property type="entry name" value="E2F-DP_heterodim"/>
</dbReference>
<dbReference type="SMART" id="SM01372">
    <property type="entry name" value="E2F_TDP"/>
    <property type="match status" value="1"/>
</dbReference>
<dbReference type="Gene3D" id="1.10.10.10">
    <property type="entry name" value="Winged helix-like DNA-binding domain superfamily/Winged helix DNA-binding domain"/>
    <property type="match status" value="1"/>
</dbReference>
<accession>A0A8C5DM94</accession>
<proteinExistence type="inferred from homology"/>
<evidence type="ECO:0000256" key="5">
    <source>
        <dbReference type="RuleBase" id="RU003796"/>
    </source>
</evidence>
<keyword evidence="4 5" id="KW-0804">Transcription</keyword>
<keyword evidence="9" id="KW-1185">Reference proteome</keyword>
<evidence type="ECO:0000256" key="4">
    <source>
        <dbReference type="ARBA" id="ARBA00023163"/>
    </source>
</evidence>
<dbReference type="InterPro" id="IPR003316">
    <property type="entry name" value="E2F_WHTH_DNA-bd_dom"/>
</dbReference>
<dbReference type="AlphaFoldDB" id="A0A8C5DM94"/>
<dbReference type="GO" id="GO:0090575">
    <property type="term" value="C:RNA polymerase II transcription regulator complex"/>
    <property type="evidence" value="ECO:0007669"/>
    <property type="project" value="TreeGrafter"/>
</dbReference>
<dbReference type="SUPFAM" id="SSF144074">
    <property type="entry name" value="E2F-DP heterodimerization region"/>
    <property type="match status" value="1"/>
</dbReference>
<dbReference type="Pfam" id="PF02319">
    <property type="entry name" value="WHD_E2F_TDP"/>
    <property type="match status" value="1"/>
</dbReference>
<keyword evidence="3 5" id="KW-0238">DNA-binding</keyword>
<keyword evidence="6" id="KW-0175">Coiled coil</keyword>
<evidence type="ECO:0000256" key="2">
    <source>
        <dbReference type="ARBA" id="ARBA00023015"/>
    </source>
</evidence>
<dbReference type="GO" id="GO:0000981">
    <property type="term" value="F:DNA-binding transcription factor activity, RNA polymerase II-specific"/>
    <property type="evidence" value="ECO:0007669"/>
    <property type="project" value="TreeGrafter"/>
</dbReference>
<dbReference type="OrthoDB" id="1743261at2759"/>
<keyword evidence="5" id="KW-0539">Nucleus</keyword>
<reference evidence="8" key="2">
    <citation type="submission" date="2025-08" db="UniProtKB">
        <authorList>
            <consortium name="Ensembl"/>
        </authorList>
    </citation>
    <scope>IDENTIFICATION</scope>
</reference>
<dbReference type="PANTHER" id="PTHR12081:SF35">
    <property type="entry name" value="TRANSCRIPTION FACTOR E2F5"/>
    <property type="match status" value="1"/>
</dbReference>
<name>A0A8C5DM94_GOUWI</name>
<dbReference type="Gene3D" id="6.10.250.540">
    <property type="match status" value="1"/>
</dbReference>
<reference evidence="8" key="3">
    <citation type="submission" date="2025-09" db="UniProtKB">
        <authorList>
            <consortium name="Ensembl"/>
        </authorList>
    </citation>
    <scope>IDENTIFICATION</scope>
</reference>
<dbReference type="GO" id="GO:0000978">
    <property type="term" value="F:RNA polymerase II cis-regulatory region sequence-specific DNA binding"/>
    <property type="evidence" value="ECO:0007669"/>
    <property type="project" value="InterPro"/>
</dbReference>
<dbReference type="Ensembl" id="ENSGWIT00000005721.1">
    <property type="protein sequence ID" value="ENSGWIP00000005327.1"/>
    <property type="gene ID" value="ENSGWIG00000002875.1"/>
</dbReference>
<gene>
    <name evidence="8" type="primary">e2f5</name>
</gene>
<dbReference type="InterPro" id="IPR036388">
    <property type="entry name" value="WH-like_DNA-bd_sf"/>
</dbReference>
<sequence>MEFEGRTRSRHEKSLGVLTMKFVSLIQQAEDGVLDLKAAADTLAVKEKQKRRIYDITNVLEGVGLIQKRNKNIIQWRGENNGSRSQDVIQEVNALKAQISKLEVQEKELDDQKAWIEANIKHLRQDSLNKTYNFVTHEDICSAFYGDTVLAVEAPPATQLEVPLPEKSQIGQKKYQMSLCSPSAPIRVTLIYMDSDSRVPVVFPVPPTDNICLSVPCPPDSPPNLQKIPLSLYTCSSSSCSQDSLSSHHQVVLSDHNDVLTTSSASTDLHMECSSQALGHHQQQMDLTDSGFHSELDMSSLLRLNTDEEYIKAQREEAVDLIDELVSTGGGEYSFNLEDNERVCDLFNMQMLNY</sequence>
<dbReference type="Pfam" id="PF16421">
    <property type="entry name" value="E2F_CC-MB"/>
    <property type="match status" value="1"/>
</dbReference>
<feature type="domain" description="E2F/DP family winged-helix DNA-binding" evidence="7">
    <location>
        <begin position="10"/>
        <end position="78"/>
    </location>
</feature>
<organism evidence="8 9">
    <name type="scientific">Gouania willdenowi</name>
    <name type="common">Blunt-snouted clingfish</name>
    <name type="synonym">Lepadogaster willdenowi</name>
    <dbReference type="NCBI Taxonomy" id="441366"/>
    <lineage>
        <taxon>Eukaryota</taxon>
        <taxon>Metazoa</taxon>
        <taxon>Chordata</taxon>
        <taxon>Craniata</taxon>
        <taxon>Vertebrata</taxon>
        <taxon>Euteleostomi</taxon>
        <taxon>Actinopterygii</taxon>
        <taxon>Neopterygii</taxon>
        <taxon>Teleostei</taxon>
        <taxon>Neoteleostei</taxon>
        <taxon>Acanthomorphata</taxon>
        <taxon>Ovalentaria</taxon>
        <taxon>Blenniimorphae</taxon>
        <taxon>Blenniiformes</taxon>
        <taxon>Gobiesocoidei</taxon>
        <taxon>Gobiesocidae</taxon>
        <taxon>Gobiesocinae</taxon>
        <taxon>Gouania</taxon>
    </lineage>
</organism>
<feature type="coiled-coil region" evidence="6">
    <location>
        <begin position="85"/>
        <end position="112"/>
    </location>
</feature>
<evidence type="ECO:0000259" key="7">
    <source>
        <dbReference type="SMART" id="SM01372"/>
    </source>
</evidence>
<evidence type="ECO:0000256" key="1">
    <source>
        <dbReference type="ARBA" id="ARBA00010940"/>
    </source>
</evidence>
<dbReference type="InterPro" id="IPR015633">
    <property type="entry name" value="E2F"/>
</dbReference>
<dbReference type="CDD" id="cd14660">
    <property type="entry name" value="E2F_DD"/>
    <property type="match status" value="1"/>
</dbReference>
<evidence type="ECO:0000313" key="9">
    <source>
        <dbReference type="Proteomes" id="UP000694680"/>
    </source>
</evidence>
<evidence type="ECO:0000256" key="6">
    <source>
        <dbReference type="SAM" id="Coils"/>
    </source>
</evidence>
<dbReference type="SUPFAM" id="SSF46785">
    <property type="entry name" value="Winged helix' DNA-binding domain"/>
    <property type="match status" value="1"/>
</dbReference>
<dbReference type="InterPro" id="IPR032198">
    <property type="entry name" value="E2F_CC-MB"/>
</dbReference>
<keyword evidence="2 5" id="KW-0805">Transcription regulation</keyword>
<dbReference type="PANTHER" id="PTHR12081">
    <property type="entry name" value="TRANSCRIPTION FACTOR E2F"/>
    <property type="match status" value="1"/>
</dbReference>
<comment type="similarity">
    <text evidence="1 5">Belongs to the E2F/DP family.</text>
</comment>
<evidence type="ECO:0000313" key="8">
    <source>
        <dbReference type="Ensembl" id="ENSGWIP00000005327.1"/>
    </source>
</evidence>
<dbReference type="FunFam" id="1.10.10.10:FF:000008">
    <property type="entry name" value="E2F transcription factor 1"/>
    <property type="match status" value="1"/>
</dbReference>
<comment type="subcellular location">
    <subcellularLocation>
        <location evidence="5">Nucleus</location>
    </subcellularLocation>
</comment>